<dbReference type="InterPro" id="IPR051539">
    <property type="entry name" value="T4SS-coupling_protein"/>
</dbReference>
<evidence type="ECO:0000313" key="8">
    <source>
        <dbReference type="EMBL" id="SMO79971.1"/>
    </source>
</evidence>
<sequence length="233" mass="25739">MKLVNRKSRLKGSLIFDEFPTIYFTGMDALLSTSRSDRVSCTLAVHYDQLKKDYGAEQADVIVNIVGNVISGQAMGDTAKKLSENFGKILQHRQSTSINSSDTSISRSSQLDYAIPAAKISDLSSGDFVGIVADNPDQMITLKMSHSEIQNGHESIASEEESYKDIPIVDNVTYSDLIENYSSIKADIERLLNEEFQRIVARNQDVGNASDTNDNIVNMDSSENQLLPGVNEY</sequence>
<dbReference type="PANTHER" id="PTHR37937">
    <property type="entry name" value="CONJUGATIVE TRANSFER: DNA TRANSPORT"/>
    <property type="match status" value="1"/>
</dbReference>
<keyword evidence="9" id="KW-1185">Reference proteome</keyword>
<feature type="compositionally biased region" description="Polar residues" evidence="6">
    <location>
        <begin position="207"/>
        <end position="225"/>
    </location>
</feature>
<gene>
    <name evidence="8" type="ORF">SAMN06265348_107182</name>
</gene>
<proteinExistence type="predicted"/>
<keyword evidence="2" id="KW-1003">Cell membrane</keyword>
<evidence type="ECO:0000256" key="3">
    <source>
        <dbReference type="ARBA" id="ARBA00022692"/>
    </source>
</evidence>
<dbReference type="PANTHER" id="PTHR37937:SF1">
    <property type="entry name" value="CONJUGATIVE TRANSFER: DNA TRANSPORT"/>
    <property type="match status" value="1"/>
</dbReference>
<evidence type="ECO:0000259" key="7">
    <source>
        <dbReference type="Pfam" id="PF12696"/>
    </source>
</evidence>
<keyword evidence="5" id="KW-0472">Membrane</keyword>
<dbReference type="Proteomes" id="UP000320300">
    <property type="component" value="Unassembled WGS sequence"/>
</dbReference>
<feature type="region of interest" description="Disordered" evidence="6">
    <location>
        <begin position="207"/>
        <end position="233"/>
    </location>
</feature>
<evidence type="ECO:0000256" key="5">
    <source>
        <dbReference type="ARBA" id="ARBA00023136"/>
    </source>
</evidence>
<dbReference type="EMBL" id="FXTN01000007">
    <property type="protein sequence ID" value="SMO79971.1"/>
    <property type="molecule type" value="Genomic_DNA"/>
</dbReference>
<dbReference type="GO" id="GO:0005886">
    <property type="term" value="C:plasma membrane"/>
    <property type="evidence" value="ECO:0007669"/>
    <property type="project" value="UniProtKB-SubCell"/>
</dbReference>
<dbReference type="InterPro" id="IPR032689">
    <property type="entry name" value="TraG-D_C"/>
</dbReference>
<evidence type="ECO:0000256" key="4">
    <source>
        <dbReference type="ARBA" id="ARBA00022989"/>
    </source>
</evidence>
<dbReference type="CDD" id="cd01127">
    <property type="entry name" value="TrwB_TraG_TraD_VirD4"/>
    <property type="match status" value="1"/>
</dbReference>
<keyword evidence="3" id="KW-0812">Transmembrane</keyword>
<feature type="domain" description="TraD/TraG TraM recognition site" evidence="7">
    <location>
        <begin position="14"/>
        <end position="106"/>
    </location>
</feature>
<evidence type="ECO:0000256" key="2">
    <source>
        <dbReference type="ARBA" id="ARBA00022475"/>
    </source>
</evidence>
<reference evidence="8 9" key="1">
    <citation type="submission" date="2017-05" db="EMBL/GenBank/DDBJ databases">
        <authorList>
            <person name="Varghese N."/>
            <person name="Submissions S."/>
        </authorList>
    </citation>
    <scope>NUCLEOTIDE SEQUENCE [LARGE SCALE GENOMIC DNA]</scope>
    <source>
        <strain evidence="8 9">DSM 19036</strain>
    </source>
</reference>
<dbReference type="AlphaFoldDB" id="A0A521E944"/>
<dbReference type="Pfam" id="PF12696">
    <property type="entry name" value="TraG-D_C"/>
    <property type="match status" value="1"/>
</dbReference>
<evidence type="ECO:0000313" key="9">
    <source>
        <dbReference type="Proteomes" id="UP000320300"/>
    </source>
</evidence>
<evidence type="ECO:0000256" key="6">
    <source>
        <dbReference type="SAM" id="MobiDB-lite"/>
    </source>
</evidence>
<dbReference type="SUPFAM" id="SSF52540">
    <property type="entry name" value="P-loop containing nucleoside triphosphate hydrolases"/>
    <property type="match status" value="1"/>
</dbReference>
<evidence type="ECO:0000256" key="1">
    <source>
        <dbReference type="ARBA" id="ARBA00004651"/>
    </source>
</evidence>
<protein>
    <submittedName>
        <fullName evidence="8">TraM recognition site of TraD and TraG</fullName>
    </submittedName>
</protein>
<dbReference type="InterPro" id="IPR027417">
    <property type="entry name" value="P-loop_NTPase"/>
</dbReference>
<organism evidence="8 9">
    <name type="scientific">Pedobacter westerhofensis</name>
    <dbReference type="NCBI Taxonomy" id="425512"/>
    <lineage>
        <taxon>Bacteria</taxon>
        <taxon>Pseudomonadati</taxon>
        <taxon>Bacteroidota</taxon>
        <taxon>Sphingobacteriia</taxon>
        <taxon>Sphingobacteriales</taxon>
        <taxon>Sphingobacteriaceae</taxon>
        <taxon>Pedobacter</taxon>
    </lineage>
</organism>
<dbReference type="Gene3D" id="3.40.50.300">
    <property type="entry name" value="P-loop containing nucleotide triphosphate hydrolases"/>
    <property type="match status" value="1"/>
</dbReference>
<comment type="subcellular location">
    <subcellularLocation>
        <location evidence="1">Cell membrane</location>
        <topology evidence="1">Multi-pass membrane protein</topology>
    </subcellularLocation>
</comment>
<accession>A0A521E944</accession>
<name>A0A521E944_9SPHI</name>
<keyword evidence="4" id="KW-1133">Transmembrane helix</keyword>